<dbReference type="RefSeq" id="WP_126779475.1">
    <property type="nucleotide sequence ID" value="NZ_PIQC01000001.1"/>
</dbReference>
<dbReference type="GO" id="GO:0016020">
    <property type="term" value="C:membrane"/>
    <property type="evidence" value="ECO:0007669"/>
    <property type="project" value="InterPro"/>
</dbReference>
<feature type="transmembrane region" description="Helical" evidence="1">
    <location>
        <begin position="155"/>
        <end position="180"/>
    </location>
</feature>
<name>A0A432Z5E3_9GAMM</name>
<feature type="transmembrane region" description="Helical" evidence="1">
    <location>
        <begin position="102"/>
        <end position="119"/>
    </location>
</feature>
<protein>
    <submittedName>
        <fullName evidence="3">EamA family transporter</fullName>
    </submittedName>
</protein>
<dbReference type="SUPFAM" id="SSF103481">
    <property type="entry name" value="Multidrug resistance efflux transporter EmrE"/>
    <property type="match status" value="2"/>
</dbReference>
<feature type="transmembrane region" description="Helical" evidence="1">
    <location>
        <begin position="12"/>
        <end position="30"/>
    </location>
</feature>
<feature type="domain" description="EamA" evidence="2">
    <location>
        <begin position="10"/>
        <end position="142"/>
    </location>
</feature>
<evidence type="ECO:0000313" key="3">
    <source>
        <dbReference type="EMBL" id="RUO73097.1"/>
    </source>
</evidence>
<feature type="transmembrane region" description="Helical" evidence="1">
    <location>
        <begin position="186"/>
        <end position="207"/>
    </location>
</feature>
<dbReference type="Proteomes" id="UP000288058">
    <property type="component" value="Unassembled WGS sequence"/>
</dbReference>
<gene>
    <name evidence="3" type="ORF">CWI78_01255</name>
</gene>
<feature type="transmembrane region" description="Helical" evidence="1">
    <location>
        <begin position="228"/>
        <end position="247"/>
    </location>
</feature>
<dbReference type="EMBL" id="PIQC01000001">
    <property type="protein sequence ID" value="RUO73097.1"/>
    <property type="molecule type" value="Genomic_DNA"/>
</dbReference>
<dbReference type="AlphaFoldDB" id="A0A432Z5E3"/>
<feature type="transmembrane region" description="Helical" evidence="1">
    <location>
        <begin position="253"/>
        <end position="272"/>
    </location>
</feature>
<dbReference type="InterPro" id="IPR000620">
    <property type="entry name" value="EamA_dom"/>
</dbReference>
<dbReference type="PANTHER" id="PTHR22911">
    <property type="entry name" value="ACYL-MALONYL CONDENSING ENZYME-RELATED"/>
    <property type="match status" value="1"/>
</dbReference>
<dbReference type="PANTHER" id="PTHR22911:SF137">
    <property type="entry name" value="SOLUTE CARRIER FAMILY 35 MEMBER G2-RELATED"/>
    <property type="match status" value="1"/>
</dbReference>
<keyword evidence="1" id="KW-0472">Membrane</keyword>
<accession>A0A432Z5E3</accession>
<keyword evidence="1" id="KW-0812">Transmembrane</keyword>
<evidence type="ECO:0000256" key="1">
    <source>
        <dbReference type="SAM" id="Phobius"/>
    </source>
</evidence>
<feature type="transmembrane region" description="Helical" evidence="1">
    <location>
        <begin position="68"/>
        <end position="90"/>
    </location>
</feature>
<evidence type="ECO:0000259" key="2">
    <source>
        <dbReference type="Pfam" id="PF00892"/>
    </source>
</evidence>
<evidence type="ECO:0000313" key="4">
    <source>
        <dbReference type="Proteomes" id="UP000288058"/>
    </source>
</evidence>
<keyword evidence="4" id="KW-1185">Reference proteome</keyword>
<feature type="transmembrane region" description="Helical" evidence="1">
    <location>
        <begin position="125"/>
        <end position="143"/>
    </location>
</feature>
<sequence length="297" mass="31116">MTSDIAGELTGQLAALLAAGFWAVATVLYHRAGSHFSPLQMNLVKGVIATPLLLIVSLLLGNSLELNYGLWLLALSGIIGITIGDSCHFAALRRLGPWHAMLLEYLAPPLAAFMAWMFLSDGLSTIEITGAVITLSGVLWVVTEKAPDKQPALSLSGIFFGCGAALCQASGLVMAFAVLMQSNVNAIDAAFVRLAAGSFLLAIIVGLSKRGAYGAIIKQVGSINPLPLLGAIVFGTFLAIWLQQISIANINPGLTQTLLSTAPLFLIPISLLKKQRITPRSIAGALISLGGISILFL</sequence>
<dbReference type="Pfam" id="PF00892">
    <property type="entry name" value="EamA"/>
    <property type="match status" value="2"/>
</dbReference>
<organism evidence="3 4">
    <name type="scientific">Idiomarina ramblicola</name>
    <dbReference type="NCBI Taxonomy" id="263724"/>
    <lineage>
        <taxon>Bacteria</taxon>
        <taxon>Pseudomonadati</taxon>
        <taxon>Pseudomonadota</taxon>
        <taxon>Gammaproteobacteria</taxon>
        <taxon>Alteromonadales</taxon>
        <taxon>Idiomarinaceae</taxon>
        <taxon>Idiomarina</taxon>
    </lineage>
</organism>
<dbReference type="InterPro" id="IPR037185">
    <property type="entry name" value="EmrE-like"/>
</dbReference>
<keyword evidence="1" id="KW-1133">Transmembrane helix</keyword>
<comment type="caution">
    <text evidence="3">The sequence shown here is derived from an EMBL/GenBank/DDBJ whole genome shotgun (WGS) entry which is preliminary data.</text>
</comment>
<feature type="transmembrane region" description="Helical" evidence="1">
    <location>
        <begin position="42"/>
        <end position="62"/>
    </location>
</feature>
<proteinExistence type="predicted"/>
<feature type="domain" description="EamA" evidence="2">
    <location>
        <begin position="156"/>
        <end position="296"/>
    </location>
</feature>
<dbReference type="OrthoDB" id="6235706at2"/>
<reference evidence="4" key="1">
    <citation type="journal article" date="2018" name="Front. Microbiol.">
        <title>Genome-Based Analysis Reveals the Taxonomy and Diversity of the Family Idiomarinaceae.</title>
        <authorList>
            <person name="Liu Y."/>
            <person name="Lai Q."/>
            <person name="Shao Z."/>
        </authorList>
    </citation>
    <scope>NUCLEOTIDE SEQUENCE [LARGE SCALE GENOMIC DNA]</scope>
    <source>
        <strain evidence="4">R22</strain>
    </source>
</reference>